<dbReference type="GO" id="GO:0005829">
    <property type="term" value="C:cytosol"/>
    <property type="evidence" value="ECO:0007669"/>
    <property type="project" value="TreeGrafter"/>
</dbReference>
<keyword evidence="6" id="KW-1185">Reference proteome</keyword>
<dbReference type="Pfam" id="PF02599">
    <property type="entry name" value="CsrA"/>
    <property type="match status" value="1"/>
</dbReference>
<dbReference type="GO" id="GO:1902208">
    <property type="term" value="P:regulation of bacterial-type flagellum assembly"/>
    <property type="evidence" value="ECO:0007669"/>
    <property type="project" value="UniProtKB-UniRule"/>
</dbReference>
<dbReference type="Gene3D" id="2.60.40.4380">
    <property type="entry name" value="Translational regulator CsrA"/>
    <property type="match status" value="1"/>
</dbReference>
<evidence type="ECO:0000313" key="6">
    <source>
        <dbReference type="Proteomes" id="UP000320496"/>
    </source>
</evidence>
<dbReference type="SUPFAM" id="SSF117130">
    <property type="entry name" value="CsrA-like"/>
    <property type="match status" value="1"/>
</dbReference>
<dbReference type="GO" id="GO:0045947">
    <property type="term" value="P:negative regulation of translational initiation"/>
    <property type="evidence" value="ECO:0007669"/>
    <property type="project" value="UniProtKB-UniRule"/>
</dbReference>
<comment type="subcellular location">
    <subcellularLocation>
        <location evidence="4">Cytoplasm</location>
    </subcellularLocation>
</comment>
<dbReference type="GO" id="GO:0048027">
    <property type="term" value="F:mRNA 5'-UTR binding"/>
    <property type="evidence" value="ECO:0007669"/>
    <property type="project" value="UniProtKB-UniRule"/>
</dbReference>
<dbReference type="GO" id="GO:0044781">
    <property type="term" value="P:bacterial-type flagellum organization"/>
    <property type="evidence" value="ECO:0007669"/>
    <property type="project" value="UniProtKB-KW"/>
</dbReference>
<dbReference type="EMBL" id="CP036275">
    <property type="protein sequence ID" value="QDU38645.1"/>
    <property type="molecule type" value="Genomic_DNA"/>
</dbReference>
<keyword evidence="3 4" id="KW-0694">RNA-binding</keyword>
<dbReference type="GO" id="GO:0006402">
    <property type="term" value="P:mRNA catabolic process"/>
    <property type="evidence" value="ECO:0007669"/>
    <property type="project" value="InterPro"/>
</dbReference>
<comment type="similarity">
    <text evidence="4">Belongs to the CsrA/RsmA family.</text>
</comment>
<dbReference type="PANTHER" id="PTHR34984:SF1">
    <property type="entry name" value="CARBON STORAGE REGULATOR"/>
    <property type="match status" value="1"/>
</dbReference>
<keyword evidence="4" id="KW-1005">Bacterial flagellum biogenesis</keyword>
<keyword evidence="1 4" id="KW-0963">Cytoplasm</keyword>
<sequence>MLVLTRKEGEEIVIGNDIRVRVLRVRGGQIRVGIDAPREVRIIRSELAPAPDAHEAASEPQTTAAPVTAVSSTTFQAAATPHGVACR</sequence>
<gene>
    <name evidence="5" type="primary">csrA_1</name>
    <name evidence="4" type="synonym">csrA</name>
    <name evidence="5" type="ORF">Mal4_29750</name>
</gene>
<dbReference type="AlphaFoldDB" id="A0A517Z859"/>
<evidence type="ECO:0000256" key="4">
    <source>
        <dbReference type="HAMAP-Rule" id="MF_00167"/>
    </source>
</evidence>
<evidence type="ECO:0000256" key="3">
    <source>
        <dbReference type="ARBA" id="ARBA00022884"/>
    </source>
</evidence>
<evidence type="ECO:0000256" key="2">
    <source>
        <dbReference type="ARBA" id="ARBA00022845"/>
    </source>
</evidence>
<dbReference type="HAMAP" id="MF_00167">
    <property type="entry name" value="CsrA"/>
    <property type="match status" value="1"/>
</dbReference>
<comment type="subunit">
    <text evidence="4">Homodimer; the beta-strands of each monomer intercalate to form a hydrophobic core, while the alpha-helices form wings that extend away from the core.</text>
</comment>
<protein>
    <recommendedName>
        <fullName evidence="4">Translational regulator CsrA</fullName>
    </recommendedName>
</protein>
<keyword evidence="4" id="KW-0678">Repressor</keyword>
<dbReference type="InterPro" id="IPR003751">
    <property type="entry name" value="CsrA"/>
</dbReference>
<organism evidence="5 6">
    <name type="scientific">Maioricimonas rarisocia</name>
    <dbReference type="NCBI Taxonomy" id="2528026"/>
    <lineage>
        <taxon>Bacteria</taxon>
        <taxon>Pseudomonadati</taxon>
        <taxon>Planctomycetota</taxon>
        <taxon>Planctomycetia</taxon>
        <taxon>Planctomycetales</taxon>
        <taxon>Planctomycetaceae</taxon>
        <taxon>Maioricimonas</taxon>
    </lineage>
</organism>
<dbReference type="OrthoDB" id="289081at2"/>
<dbReference type="PANTHER" id="PTHR34984">
    <property type="entry name" value="CARBON STORAGE REGULATOR"/>
    <property type="match status" value="1"/>
</dbReference>
<comment type="function">
    <text evidence="4">A translational regulator that binds mRNA to regulate translation initiation and/or mRNA stability. Usually binds in the 5'-UTR at or near the Shine-Dalgarno sequence preventing ribosome-binding, thus repressing translation. Its main target seems to be the major flagellin gene, while its function is anatagonized by FliW.</text>
</comment>
<proteinExistence type="inferred from homology"/>
<evidence type="ECO:0000256" key="1">
    <source>
        <dbReference type="ARBA" id="ARBA00022490"/>
    </source>
</evidence>
<evidence type="ECO:0000313" key="5">
    <source>
        <dbReference type="EMBL" id="QDU38645.1"/>
    </source>
</evidence>
<dbReference type="InterPro" id="IPR036107">
    <property type="entry name" value="CsrA_sf"/>
</dbReference>
<reference evidence="5 6" key="1">
    <citation type="submission" date="2019-02" db="EMBL/GenBank/DDBJ databases">
        <title>Deep-cultivation of Planctomycetes and their phenomic and genomic characterization uncovers novel biology.</title>
        <authorList>
            <person name="Wiegand S."/>
            <person name="Jogler M."/>
            <person name="Boedeker C."/>
            <person name="Pinto D."/>
            <person name="Vollmers J."/>
            <person name="Rivas-Marin E."/>
            <person name="Kohn T."/>
            <person name="Peeters S.H."/>
            <person name="Heuer A."/>
            <person name="Rast P."/>
            <person name="Oberbeckmann S."/>
            <person name="Bunk B."/>
            <person name="Jeske O."/>
            <person name="Meyerdierks A."/>
            <person name="Storesund J.E."/>
            <person name="Kallscheuer N."/>
            <person name="Luecker S."/>
            <person name="Lage O.M."/>
            <person name="Pohl T."/>
            <person name="Merkel B.J."/>
            <person name="Hornburger P."/>
            <person name="Mueller R.-W."/>
            <person name="Bruemmer F."/>
            <person name="Labrenz M."/>
            <person name="Spormann A.M."/>
            <person name="Op den Camp H."/>
            <person name="Overmann J."/>
            <person name="Amann R."/>
            <person name="Jetten M.S.M."/>
            <person name="Mascher T."/>
            <person name="Medema M.H."/>
            <person name="Devos D.P."/>
            <person name="Kaster A.-K."/>
            <person name="Ovreas L."/>
            <person name="Rohde M."/>
            <person name="Galperin M.Y."/>
            <person name="Jogler C."/>
        </authorList>
    </citation>
    <scope>NUCLEOTIDE SEQUENCE [LARGE SCALE GENOMIC DNA]</scope>
    <source>
        <strain evidence="5 6">Mal4</strain>
    </source>
</reference>
<dbReference type="GO" id="GO:0006109">
    <property type="term" value="P:regulation of carbohydrate metabolic process"/>
    <property type="evidence" value="ECO:0007669"/>
    <property type="project" value="InterPro"/>
</dbReference>
<keyword evidence="2 4" id="KW-0810">Translation regulation</keyword>
<dbReference type="KEGG" id="mri:Mal4_29750"/>
<dbReference type="Proteomes" id="UP000320496">
    <property type="component" value="Chromosome"/>
</dbReference>
<name>A0A517Z859_9PLAN</name>
<accession>A0A517Z859</accession>